<sequence length="72" mass="8102">MVADNPEEKIALKMFHCEIQNDHEAIAREERSYKPIPMIKTVSDEEIRQNYAGIKTQVADLLKAESGVSEAA</sequence>
<accession>A0ABP8B9M2</accession>
<comment type="caution">
    <text evidence="1">The sequence shown here is derived from an EMBL/GenBank/DDBJ whole genome shotgun (WGS) entry which is preliminary data.</text>
</comment>
<proteinExistence type="predicted"/>
<dbReference type="EMBL" id="BAABBY010000003">
    <property type="protein sequence ID" value="GAA4201525.1"/>
    <property type="molecule type" value="Genomic_DNA"/>
</dbReference>
<name>A0ABP8B9M2_9SPHI</name>
<protein>
    <submittedName>
        <fullName evidence="1">Uncharacterized protein</fullName>
    </submittedName>
</protein>
<keyword evidence="2" id="KW-1185">Reference proteome</keyword>
<dbReference type="Proteomes" id="UP001501772">
    <property type="component" value="Unassembled WGS sequence"/>
</dbReference>
<evidence type="ECO:0000313" key="2">
    <source>
        <dbReference type="Proteomes" id="UP001501772"/>
    </source>
</evidence>
<organism evidence="1 2">
    <name type="scientific">Pedobacter jeongneungensis</name>
    <dbReference type="NCBI Taxonomy" id="947309"/>
    <lineage>
        <taxon>Bacteria</taxon>
        <taxon>Pseudomonadati</taxon>
        <taxon>Bacteroidota</taxon>
        <taxon>Sphingobacteriia</taxon>
        <taxon>Sphingobacteriales</taxon>
        <taxon>Sphingobacteriaceae</taxon>
        <taxon>Pedobacter</taxon>
    </lineage>
</organism>
<gene>
    <name evidence="1" type="ORF">GCM10022289_15090</name>
</gene>
<evidence type="ECO:0000313" key="1">
    <source>
        <dbReference type="EMBL" id="GAA4201525.1"/>
    </source>
</evidence>
<reference evidence="2" key="1">
    <citation type="journal article" date="2019" name="Int. J. Syst. Evol. Microbiol.">
        <title>The Global Catalogue of Microorganisms (GCM) 10K type strain sequencing project: providing services to taxonomists for standard genome sequencing and annotation.</title>
        <authorList>
            <consortium name="The Broad Institute Genomics Platform"/>
            <consortium name="The Broad Institute Genome Sequencing Center for Infectious Disease"/>
            <person name="Wu L."/>
            <person name="Ma J."/>
        </authorList>
    </citation>
    <scope>NUCLEOTIDE SEQUENCE [LARGE SCALE GENOMIC DNA]</scope>
    <source>
        <strain evidence="2">JCM 17626</strain>
    </source>
</reference>